<accession>A0A9X9LWS8</accession>
<dbReference type="AlphaFoldDB" id="A0A9X9LWS8"/>
<reference evidence="7 8" key="1">
    <citation type="submission" date="2018-10" db="EMBL/GenBank/DDBJ databases">
        <authorList>
            <person name="Ekblom R."/>
            <person name="Jareborg N."/>
        </authorList>
    </citation>
    <scope>NUCLEOTIDE SEQUENCE [LARGE SCALE GENOMIC DNA]</scope>
    <source>
        <tissue evidence="7">Muscle</tissue>
    </source>
</reference>
<dbReference type="SMART" id="SM00355">
    <property type="entry name" value="ZnF_C2H2"/>
    <property type="match status" value="2"/>
</dbReference>
<dbReference type="GO" id="GO:0000981">
    <property type="term" value="F:DNA-binding transcription factor activity, RNA polymerase II-specific"/>
    <property type="evidence" value="ECO:0007669"/>
    <property type="project" value="TreeGrafter"/>
</dbReference>
<keyword evidence="8" id="KW-1185">Reference proteome</keyword>
<dbReference type="FunFam" id="3.30.160.60:FF:000110">
    <property type="entry name" value="Zinc finger protein-like"/>
    <property type="match status" value="1"/>
</dbReference>
<evidence type="ECO:0000313" key="7">
    <source>
        <dbReference type="EMBL" id="VCW98254.1"/>
    </source>
</evidence>
<evidence type="ECO:0000256" key="3">
    <source>
        <dbReference type="ARBA" id="ARBA00022771"/>
    </source>
</evidence>
<sequence>MCHKRFSNSSNLKTHLRLHSGARPFRCSVCLRRFTQHVHLKLHHRLHVPQPRRLAHAHLSLACLACLARWH</sequence>
<keyword evidence="1" id="KW-0479">Metal-binding</keyword>
<dbReference type="GO" id="GO:0000978">
    <property type="term" value="F:RNA polymerase II cis-regulatory region sequence-specific DNA binding"/>
    <property type="evidence" value="ECO:0007669"/>
    <property type="project" value="TreeGrafter"/>
</dbReference>
<dbReference type="Proteomes" id="UP000269945">
    <property type="component" value="Unassembled WGS sequence"/>
</dbReference>
<name>A0A9X9LWS8_GULGU</name>
<dbReference type="SUPFAM" id="SSF57667">
    <property type="entry name" value="beta-beta-alpha zinc fingers"/>
    <property type="match status" value="1"/>
</dbReference>
<evidence type="ECO:0000259" key="6">
    <source>
        <dbReference type="PROSITE" id="PS50157"/>
    </source>
</evidence>
<feature type="domain" description="C2H2-type" evidence="6">
    <location>
        <begin position="1"/>
        <end position="24"/>
    </location>
</feature>
<dbReference type="Pfam" id="PF00096">
    <property type="entry name" value="zf-C2H2"/>
    <property type="match status" value="1"/>
</dbReference>
<keyword evidence="4" id="KW-0862">Zinc</keyword>
<evidence type="ECO:0000256" key="5">
    <source>
        <dbReference type="PROSITE-ProRule" id="PRU00042"/>
    </source>
</evidence>
<evidence type="ECO:0000313" key="8">
    <source>
        <dbReference type="Proteomes" id="UP000269945"/>
    </source>
</evidence>
<dbReference type="PROSITE" id="PS00028">
    <property type="entry name" value="ZINC_FINGER_C2H2_1"/>
    <property type="match status" value="1"/>
</dbReference>
<comment type="caution">
    <text evidence="7">The sequence shown here is derived from an EMBL/GenBank/DDBJ whole genome shotgun (WGS) entry which is preliminary data.</text>
</comment>
<evidence type="ECO:0000256" key="4">
    <source>
        <dbReference type="ARBA" id="ARBA00022833"/>
    </source>
</evidence>
<evidence type="ECO:0000256" key="1">
    <source>
        <dbReference type="ARBA" id="ARBA00022723"/>
    </source>
</evidence>
<organism evidence="7 8">
    <name type="scientific">Gulo gulo</name>
    <name type="common">Wolverine</name>
    <name type="synonym">Gluton</name>
    <dbReference type="NCBI Taxonomy" id="48420"/>
    <lineage>
        <taxon>Eukaryota</taxon>
        <taxon>Metazoa</taxon>
        <taxon>Chordata</taxon>
        <taxon>Craniata</taxon>
        <taxon>Vertebrata</taxon>
        <taxon>Euteleostomi</taxon>
        <taxon>Mammalia</taxon>
        <taxon>Eutheria</taxon>
        <taxon>Laurasiatheria</taxon>
        <taxon>Carnivora</taxon>
        <taxon>Caniformia</taxon>
        <taxon>Musteloidea</taxon>
        <taxon>Mustelidae</taxon>
        <taxon>Guloninae</taxon>
        <taxon>Gulo</taxon>
    </lineage>
</organism>
<dbReference type="PANTHER" id="PTHR23235:SF120">
    <property type="entry name" value="KRUPPEL-LIKE FACTOR 15"/>
    <property type="match status" value="1"/>
</dbReference>
<dbReference type="PANTHER" id="PTHR23235">
    <property type="entry name" value="KRUEPPEL-LIKE TRANSCRIPTION FACTOR"/>
    <property type="match status" value="1"/>
</dbReference>
<dbReference type="InterPro" id="IPR036236">
    <property type="entry name" value="Znf_C2H2_sf"/>
</dbReference>
<feature type="domain" description="C2H2-type" evidence="6">
    <location>
        <begin position="25"/>
        <end position="52"/>
    </location>
</feature>
<dbReference type="GO" id="GO:0008270">
    <property type="term" value="F:zinc ion binding"/>
    <property type="evidence" value="ECO:0007669"/>
    <property type="project" value="UniProtKB-KW"/>
</dbReference>
<dbReference type="PROSITE" id="PS50157">
    <property type="entry name" value="ZINC_FINGER_C2H2_2"/>
    <property type="match status" value="2"/>
</dbReference>
<protein>
    <recommendedName>
        <fullName evidence="6">C2H2-type domain-containing protein</fullName>
    </recommendedName>
</protein>
<gene>
    <name evidence="7" type="ORF">BN2614_LOCUS6</name>
</gene>
<keyword evidence="2" id="KW-0677">Repeat</keyword>
<keyword evidence="3 5" id="KW-0863">Zinc-finger</keyword>
<dbReference type="Gene3D" id="3.30.160.60">
    <property type="entry name" value="Classic Zinc Finger"/>
    <property type="match status" value="2"/>
</dbReference>
<proteinExistence type="predicted"/>
<dbReference type="InterPro" id="IPR013087">
    <property type="entry name" value="Znf_C2H2_type"/>
</dbReference>
<evidence type="ECO:0000256" key="2">
    <source>
        <dbReference type="ARBA" id="ARBA00022737"/>
    </source>
</evidence>
<dbReference type="EMBL" id="CYRY02024922">
    <property type="protein sequence ID" value="VCW98254.1"/>
    <property type="molecule type" value="Genomic_DNA"/>
</dbReference>